<sequence>MILLVLNGIRFSGVLRAVYLHKLTDERRAVITSLLNTPLHKRTDRLLDMMYFHLDDQLAKEVEIKEVTEHWRGRLEFLEGHTSGCASGKQLGGVEAHDDVLAALKVRRELDEWEDKHWLKQFLMKIGCYRGDWRYDPSVGDIDKFVWWFGGEREMEMEVGSEKTEKGQRIKEWTV</sequence>
<dbReference type="AlphaFoldDB" id="A0A8H4VIS1"/>
<keyword evidence="2" id="KW-1185">Reference proteome</keyword>
<evidence type="ECO:0000313" key="2">
    <source>
        <dbReference type="Proteomes" id="UP000566819"/>
    </source>
</evidence>
<dbReference type="Proteomes" id="UP000566819">
    <property type="component" value="Unassembled WGS sequence"/>
</dbReference>
<accession>A0A8H4VIS1</accession>
<gene>
    <name evidence="1" type="ORF">G7Y89_g15602</name>
</gene>
<protein>
    <submittedName>
        <fullName evidence="1">Uncharacterized protein</fullName>
    </submittedName>
</protein>
<organism evidence="1 2">
    <name type="scientific">Cudoniella acicularis</name>
    <dbReference type="NCBI Taxonomy" id="354080"/>
    <lineage>
        <taxon>Eukaryota</taxon>
        <taxon>Fungi</taxon>
        <taxon>Dikarya</taxon>
        <taxon>Ascomycota</taxon>
        <taxon>Pezizomycotina</taxon>
        <taxon>Leotiomycetes</taxon>
        <taxon>Helotiales</taxon>
        <taxon>Tricladiaceae</taxon>
        <taxon>Cudoniella</taxon>
    </lineage>
</organism>
<evidence type="ECO:0000313" key="1">
    <source>
        <dbReference type="EMBL" id="KAF4612476.1"/>
    </source>
</evidence>
<comment type="caution">
    <text evidence="1">The sequence shown here is derived from an EMBL/GenBank/DDBJ whole genome shotgun (WGS) entry which is preliminary data.</text>
</comment>
<dbReference type="EMBL" id="JAAMPI010002527">
    <property type="protein sequence ID" value="KAF4612476.1"/>
    <property type="molecule type" value="Genomic_DNA"/>
</dbReference>
<reference evidence="1 2" key="1">
    <citation type="submission" date="2020-03" db="EMBL/GenBank/DDBJ databases">
        <title>Draft Genome Sequence of Cudoniella acicularis.</title>
        <authorList>
            <person name="Buettner E."/>
            <person name="Kellner H."/>
        </authorList>
    </citation>
    <scope>NUCLEOTIDE SEQUENCE [LARGE SCALE GENOMIC DNA]</scope>
    <source>
        <strain evidence="1 2">DSM 108380</strain>
    </source>
</reference>
<name>A0A8H4VIS1_9HELO</name>
<proteinExistence type="predicted"/>